<comment type="subcellular location">
    <subcellularLocation>
        <location evidence="1">Membrane</location>
        <topology evidence="1">Multi-pass membrane protein</topology>
    </subcellularLocation>
</comment>
<reference evidence="12" key="1">
    <citation type="submission" date="2021-02" db="EMBL/GenBank/DDBJ databases">
        <title>Comparative genomics reveals that relaxation of natural selection precedes convergent phenotypic evolution of cavefish.</title>
        <authorList>
            <person name="Peng Z."/>
        </authorList>
    </citation>
    <scope>NUCLEOTIDE SEQUENCE</scope>
    <source>
        <tissue evidence="12">Muscle</tissue>
    </source>
</reference>
<keyword evidence="8 12" id="KW-0407">Ion channel</keyword>
<evidence type="ECO:0000259" key="11">
    <source>
        <dbReference type="Pfam" id="PF09303"/>
    </source>
</evidence>
<feature type="transmembrane region" description="Helical" evidence="10">
    <location>
        <begin position="232"/>
        <end position="254"/>
    </location>
</feature>
<protein>
    <submittedName>
        <fullName evidence="12">Calcium-activated potassium channel subunit beta-2-like</fullName>
    </submittedName>
</protein>
<dbReference type="AlphaFoldDB" id="A0A9W7TDE7"/>
<dbReference type="PANTHER" id="PTHR10258">
    <property type="entry name" value="CALCIUM-ACTIVATED POTASSIUM CHANNEL SUBUNIT BETA"/>
    <property type="match status" value="1"/>
</dbReference>
<dbReference type="GO" id="GO:0015269">
    <property type="term" value="F:calcium-activated potassium channel activity"/>
    <property type="evidence" value="ECO:0007669"/>
    <property type="project" value="InterPro"/>
</dbReference>
<dbReference type="GO" id="GO:0005513">
    <property type="term" value="P:detection of calcium ion"/>
    <property type="evidence" value="ECO:0007669"/>
    <property type="project" value="TreeGrafter"/>
</dbReference>
<dbReference type="PANTHER" id="PTHR10258:SF5">
    <property type="entry name" value="CALCIUM-ACTIVATED POTASSIUM CHANNEL SUBUNIT BETA-2"/>
    <property type="match status" value="1"/>
</dbReference>
<evidence type="ECO:0000256" key="7">
    <source>
        <dbReference type="ARBA" id="ARBA00023180"/>
    </source>
</evidence>
<dbReference type="EMBL" id="JAFHDT010000020">
    <property type="protein sequence ID" value="KAI7795155.1"/>
    <property type="molecule type" value="Genomic_DNA"/>
</dbReference>
<name>A0A9W7TDE7_TRIRA</name>
<dbReference type="Gene3D" id="4.10.81.20">
    <property type="entry name" value="KCNMB2, ball/chain domain"/>
    <property type="match status" value="1"/>
</dbReference>
<sequence length="305" mass="34436">MLSKYLLTSPEPQVPELSSQQGFTSSSQRAAHSGLTGRMFLWAGSKGAQGSGSGRRSIYHKIREYDILEKRRTVTALKAGEDRAILLGLSMILFSAMMYFVLGITMVRSYSDSVWTGESNCTVLNSSVVAEVNCSYSCGSECRKSSRYPCLQVYVSLNSTGRVLKLSHNEEVYEANPECFYIPKCRKDHTLMNTIVMNISERLKTHTQVSCYYDPSEQHDAVLLTRLYGRRAIVSSLLWPTCTLVGGMLIIAMVKLTQYLSFLCEQIGRIKSQRCGLLVWYSPQYSVIIYLPSYHSKPDFFFCRT</sequence>
<evidence type="ECO:0000313" key="13">
    <source>
        <dbReference type="Proteomes" id="UP001059041"/>
    </source>
</evidence>
<evidence type="ECO:0000256" key="1">
    <source>
        <dbReference type="ARBA" id="ARBA00004141"/>
    </source>
</evidence>
<organism evidence="12 13">
    <name type="scientific">Triplophysa rosa</name>
    <name type="common">Cave loach</name>
    <dbReference type="NCBI Taxonomy" id="992332"/>
    <lineage>
        <taxon>Eukaryota</taxon>
        <taxon>Metazoa</taxon>
        <taxon>Chordata</taxon>
        <taxon>Craniata</taxon>
        <taxon>Vertebrata</taxon>
        <taxon>Euteleostomi</taxon>
        <taxon>Actinopterygii</taxon>
        <taxon>Neopterygii</taxon>
        <taxon>Teleostei</taxon>
        <taxon>Ostariophysi</taxon>
        <taxon>Cypriniformes</taxon>
        <taxon>Nemacheilidae</taxon>
        <taxon>Triplophysa</taxon>
    </lineage>
</organism>
<evidence type="ECO:0000256" key="2">
    <source>
        <dbReference type="ARBA" id="ARBA00022448"/>
    </source>
</evidence>
<dbReference type="InterPro" id="IPR015382">
    <property type="entry name" value="KCNMB2_ball_chain_dom"/>
</dbReference>
<feature type="domain" description="KCNMB2 ball/chain" evidence="11">
    <location>
        <begin position="39"/>
        <end position="68"/>
    </location>
</feature>
<evidence type="ECO:0000256" key="8">
    <source>
        <dbReference type="ARBA" id="ARBA00023303"/>
    </source>
</evidence>
<evidence type="ECO:0000256" key="3">
    <source>
        <dbReference type="ARBA" id="ARBA00022692"/>
    </source>
</evidence>
<evidence type="ECO:0000256" key="10">
    <source>
        <dbReference type="SAM" id="Phobius"/>
    </source>
</evidence>
<dbReference type="GO" id="GO:0008076">
    <property type="term" value="C:voltage-gated potassium channel complex"/>
    <property type="evidence" value="ECO:0007669"/>
    <property type="project" value="TreeGrafter"/>
</dbReference>
<comment type="caution">
    <text evidence="12">The sequence shown here is derived from an EMBL/GenBank/DDBJ whole genome shotgun (WGS) entry which is preliminary data.</text>
</comment>
<feature type="region of interest" description="Disordered" evidence="9">
    <location>
        <begin position="1"/>
        <end position="24"/>
    </location>
</feature>
<evidence type="ECO:0000313" key="12">
    <source>
        <dbReference type="EMBL" id="KAI7795155.1"/>
    </source>
</evidence>
<evidence type="ECO:0000256" key="4">
    <source>
        <dbReference type="ARBA" id="ARBA00022989"/>
    </source>
</evidence>
<keyword evidence="2" id="KW-0813">Transport</keyword>
<dbReference type="Proteomes" id="UP001059041">
    <property type="component" value="Linkage Group LG20"/>
</dbReference>
<dbReference type="GO" id="GO:0015459">
    <property type="term" value="F:potassium channel regulator activity"/>
    <property type="evidence" value="ECO:0007669"/>
    <property type="project" value="TreeGrafter"/>
</dbReference>
<gene>
    <name evidence="12" type="ORF">IRJ41_010191</name>
</gene>
<evidence type="ECO:0000256" key="5">
    <source>
        <dbReference type="ARBA" id="ARBA00023065"/>
    </source>
</evidence>
<keyword evidence="3 10" id="KW-0812">Transmembrane</keyword>
<dbReference type="InterPro" id="IPR037096">
    <property type="entry name" value="KCNMB2_ball/chain_dom_sf"/>
</dbReference>
<proteinExistence type="predicted"/>
<dbReference type="InterPro" id="IPR003930">
    <property type="entry name" value="K_chnl_Ca-activ_BK_bsu"/>
</dbReference>
<keyword evidence="6 10" id="KW-0472">Membrane</keyword>
<keyword evidence="5" id="KW-0406">Ion transport</keyword>
<keyword evidence="13" id="KW-1185">Reference proteome</keyword>
<keyword evidence="4 10" id="KW-1133">Transmembrane helix</keyword>
<evidence type="ECO:0000256" key="9">
    <source>
        <dbReference type="SAM" id="MobiDB-lite"/>
    </source>
</evidence>
<dbReference type="Pfam" id="PF09303">
    <property type="entry name" value="KcnmB2_inactiv"/>
    <property type="match status" value="1"/>
</dbReference>
<feature type="transmembrane region" description="Helical" evidence="10">
    <location>
        <begin position="84"/>
        <end position="102"/>
    </location>
</feature>
<evidence type="ECO:0000256" key="6">
    <source>
        <dbReference type="ARBA" id="ARBA00023136"/>
    </source>
</evidence>
<dbReference type="Pfam" id="PF03185">
    <property type="entry name" value="CaKB"/>
    <property type="match status" value="1"/>
</dbReference>
<keyword evidence="7" id="KW-0325">Glycoprotein</keyword>
<dbReference type="PRINTS" id="PR01450">
    <property type="entry name" value="BKCHANNELB"/>
</dbReference>
<accession>A0A9W7TDE7</accession>